<gene>
    <name evidence="2" type="ORF">CFR75_11170</name>
</gene>
<dbReference type="OrthoDB" id="7263363at2"/>
<keyword evidence="1" id="KW-0732">Signal</keyword>
<dbReference type="RefSeq" id="WP_061274726.1">
    <property type="nucleotide sequence ID" value="NZ_CBCRXN010000026.1"/>
</dbReference>
<evidence type="ECO:0000313" key="2">
    <source>
        <dbReference type="EMBL" id="PYD56372.1"/>
    </source>
</evidence>
<dbReference type="AlphaFoldDB" id="A0A318PLC1"/>
<name>A0A318PLC1_KOMXY</name>
<evidence type="ECO:0000256" key="1">
    <source>
        <dbReference type="SAM" id="SignalP"/>
    </source>
</evidence>
<proteinExistence type="predicted"/>
<dbReference type="Proteomes" id="UP000248257">
    <property type="component" value="Unassembled WGS sequence"/>
</dbReference>
<comment type="caution">
    <text evidence="2">The sequence shown here is derived from an EMBL/GenBank/DDBJ whole genome shotgun (WGS) entry which is preliminary data.</text>
</comment>
<accession>A0A318PLC1</accession>
<reference evidence="2 3" key="1">
    <citation type="submission" date="2017-07" db="EMBL/GenBank/DDBJ databases">
        <title>A draft genome sequence of Komagataeibacter xylinus LMG 1515.</title>
        <authorList>
            <person name="Skraban J."/>
            <person name="Cleenwerck I."/>
            <person name="Vandamme P."/>
            <person name="Trcek J."/>
        </authorList>
    </citation>
    <scope>NUCLEOTIDE SEQUENCE [LARGE SCALE GENOMIC DNA]</scope>
    <source>
        <strain evidence="2 3">LMG 1515</strain>
    </source>
</reference>
<evidence type="ECO:0000313" key="3">
    <source>
        <dbReference type="Proteomes" id="UP000248257"/>
    </source>
</evidence>
<dbReference type="STRING" id="1220579.GCA_001571345_02092"/>
<dbReference type="EMBL" id="NKUC01000024">
    <property type="protein sequence ID" value="PYD56372.1"/>
    <property type="molecule type" value="Genomic_DNA"/>
</dbReference>
<feature type="signal peptide" evidence="1">
    <location>
        <begin position="1"/>
        <end position="21"/>
    </location>
</feature>
<feature type="chain" id="PRO_5016316320" evidence="1">
    <location>
        <begin position="22"/>
        <end position="132"/>
    </location>
</feature>
<organism evidence="2 3">
    <name type="scientific">Komagataeibacter xylinus</name>
    <name type="common">Gluconacetobacter xylinus</name>
    <dbReference type="NCBI Taxonomy" id="28448"/>
    <lineage>
        <taxon>Bacteria</taxon>
        <taxon>Pseudomonadati</taxon>
        <taxon>Pseudomonadota</taxon>
        <taxon>Alphaproteobacteria</taxon>
        <taxon>Acetobacterales</taxon>
        <taxon>Acetobacteraceae</taxon>
        <taxon>Komagataeibacter</taxon>
    </lineage>
</organism>
<sequence length="132" mass="14110">MKKSFLPILACGLIASMSAHAAGLHPVKPLPGYTCKMLNLSESQMMDFQHPLMFKAGPSDDAANVAPASGQVAIKTGAEPIDGYLPTINFAFKPVWIEAKYVAPYHAKADPAATCVPVIMSDGKLGFDHPRR</sequence>
<protein>
    <submittedName>
        <fullName evidence="2">Uncharacterized protein</fullName>
    </submittedName>
</protein>
<keyword evidence="3" id="KW-1185">Reference proteome</keyword>